<accession>A0ABD0UHT5</accession>
<evidence type="ECO:0000313" key="1">
    <source>
        <dbReference type="EMBL" id="KAL0909882.1"/>
    </source>
</evidence>
<keyword evidence="2" id="KW-1185">Reference proteome</keyword>
<dbReference type="EMBL" id="JANQDX010000016">
    <property type="protein sequence ID" value="KAL0909882.1"/>
    <property type="molecule type" value="Genomic_DNA"/>
</dbReference>
<reference evidence="1 2" key="1">
    <citation type="journal article" date="2024" name="Plant Biotechnol. J.">
        <title>Dendrobium thyrsiflorum genome and its molecular insights into genes involved in important horticultural traits.</title>
        <authorList>
            <person name="Chen B."/>
            <person name="Wang J.Y."/>
            <person name="Zheng P.J."/>
            <person name="Li K.L."/>
            <person name="Liang Y.M."/>
            <person name="Chen X.F."/>
            <person name="Zhang C."/>
            <person name="Zhao X."/>
            <person name="He X."/>
            <person name="Zhang G.Q."/>
            <person name="Liu Z.J."/>
            <person name="Xu Q."/>
        </authorList>
    </citation>
    <scope>NUCLEOTIDE SEQUENCE [LARGE SCALE GENOMIC DNA]</scope>
    <source>
        <strain evidence="1">GZMU011</strain>
    </source>
</reference>
<dbReference type="AlphaFoldDB" id="A0ABD0UHT5"/>
<dbReference type="Proteomes" id="UP001552299">
    <property type="component" value="Unassembled WGS sequence"/>
</dbReference>
<comment type="caution">
    <text evidence="1">The sequence shown here is derived from an EMBL/GenBank/DDBJ whole genome shotgun (WGS) entry which is preliminary data.</text>
</comment>
<gene>
    <name evidence="1" type="ORF">M5K25_020791</name>
</gene>
<organism evidence="1 2">
    <name type="scientific">Dendrobium thyrsiflorum</name>
    <name type="common">Pinecone-like raceme dendrobium</name>
    <name type="synonym">Orchid</name>
    <dbReference type="NCBI Taxonomy" id="117978"/>
    <lineage>
        <taxon>Eukaryota</taxon>
        <taxon>Viridiplantae</taxon>
        <taxon>Streptophyta</taxon>
        <taxon>Embryophyta</taxon>
        <taxon>Tracheophyta</taxon>
        <taxon>Spermatophyta</taxon>
        <taxon>Magnoliopsida</taxon>
        <taxon>Liliopsida</taxon>
        <taxon>Asparagales</taxon>
        <taxon>Orchidaceae</taxon>
        <taxon>Epidendroideae</taxon>
        <taxon>Malaxideae</taxon>
        <taxon>Dendrobiinae</taxon>
        <taxon>Dendrobium</taxon>
    </lineage>
</organism>
<protein>
    <submittedName>
        <fullName evidence="1">Uncharacterized protein</fullName>
    </submittedName>
</protein>
<proteinExistence type="predicted"/>
<name>A0ABD0UHT5_DENTH</name>
<sequence length="98" mass="10482">MGLPPLSCSACIRDANLQAPHPSTHAQPPALTTLSALVSPPLKPIHASLPPLTHALVSSARSNIHALSRRAIRADAAPVRFSFQPQSPISLDELHFLW</sequence>
<evidence type="ECO:0000313" key="2">
    <source>
        <dbReference type="Proteomes" id="UP001552299"/>
    </source>
</evidence>